<feature type="binding site" evidence="5">
    <location>
        <position position="133"/>
    </location>
    <ligand>
        <name>Mn(2+)</name>
        <dbReference type="ChEBI" id="CHEBI:29035"/>
    </ligand>
</feature>
<evidence type="ECO:0000256" key="8">
    <source>
        <dbReference type="SAM" id="SignalP"/>
    </source>
</evidence>
<keyword evidence="6" id="KW-0028">Amino-acid biosynthesis</keyword>
<accession>A0ABD3SPR6</accession>
<comment type="cofactor">
    <cofactor evidence="5">
        <name>Mn(2+)</name>
        <dbReference type="ChEBI" id="CHEBI:29035"/>
    </cofactor>
    <cofactor evidence="5">
        <name>Co(2+)</name>
        <dbReference type="ChEBI" id="CHEBI:48828"/>
    </cofactor>
    <cofactor evidence="5">
        <name>Cd(2+)</name>
        <dbReference type="ChEBI" id="CHEBI:48775"/>
    </cofactor>
    <text evidence="5">Binds 1 divalent cation per subunit. The enzyme is active with manganese, cobalt or cadmium ions.</text>
</comment>
<feature type="binding site" evidence="5">
    <location>
        <position position="489"/>
    </location>
    <ligand>
        <name>Mn(2+)</name>
        <dbReference type="ChEBI" id="CHEBI:29035"/>
    </ligand>
</feature>
<dbReference type="AlphaFoldDB" id="A0ABD3SPR6"/>
<evidence type="ECO:0000256" key="1">
    <source>
        <dbReference type="ARBA" id="ARBA00004688"/>
    </source>
</evidence>
<feature type="binding site" evidence="5">
    <location>
        <begin position="331"/>
        <end position="332"/>
    </location>
    <ligand>
        <name>phosphoenolpyruvate</name>
        <dbReference type="ChEBI" id="CHEBI:58702"/>
    </ligand>
</feature>
<feature type="compositionally biased region" description="Polar residues" evidence="7">
    <location>
        <begin position="33"/>
        <end position="44"/>
    </location>
</feature>
<keyword evidence="8" id="KW-0732">Signal</keyword>
<protein>
    <recommendedName>
        <fullName evidence="6">Phospho-2-dehydro-3-deoxyheptonate aldolase</fullName>
        <ecNumber evidence="6">2.5.1.54</ecNumber>
    </recommendedName>
</protein>
<keyword evidence="10" id="KW-1185">Reference proteome</keyword>
<evidence type="ECO:0000256" key="2">
    <source>
        <dbReference type="ARBA" id="ARBA00008911"/>
    </source>
</evidence>
<dbReference type="PANTHER" id="PTHR21337">
    <property type="entry name" value="PHOSPHO-2-DEHYDRO-3-DEOXYHEPTONATE ALDOLASE 1, 2"/>
    <property type="match status" value="1"/>
</dbReference>
<keyword evidence="5" id="KW-0170">Cobalt</keyword>
<name>A0ABD3SPR6_9STRA</name>
<keyword evidence="6" id="KW-0057">Aromatic amino acid biosynthesis</keyword>
<feature type="binding site" evidence="5">
    <location>
        <position position="459"/>
    </location>
    <ligand>
        <name>Mn(2+)</name>
        <dbReference type="ChEBI" id="CHEBI:29035"/>
    </ligand>
</feature>
<sequence length="517" mass="56651">MRLSAVTAAILLASSLNGCAAFVPSSLDGGMPTTASRSTTTSLHVATDPRKTAASSSSYPAGDAAGGEWSPSSWKNAVAKQMPVYDDPAELERAVSTLNRVAPLVFAGEVRSLHEKLARVTQGQGFVLMGGDCAESFKEFHVNHIRDTFRVLMQMALVLTFGSAMPVVKIGRMAGQFAKPRSEPNEVIDGVSLPSYRGDNVNREEFTPEARRNNPNLMVDAYYQSAQTLNILRAFSTGGFADISRLHAWNLDFVEGTEESSRYHKLAAKIDESLRFMKAIGIDTSKPEFTSVDFYTAHECLLLPYEQALTRQDSTTGKWYDCSAHMLWVGERTRDLDGAHLEFTRGIGNPLAVKVSDKCTPEELIRIIDTMNPQNVPGKLSIIVRMGAEKLRKNLPGLIRAVQREGKAVVWISDPVHGNTRKSDTGFKTRDFDSIRAELRAFFDVHDEMGSHPGGVHLEMTGEDVTECTGGVSAVSDETLGSRYNTACDPRLNGSQALELAFLIAERMRMRTGLPPL</sequence>
<dbReference type="GO" id="GO:0009073">
    <property type="term" value="P:aromatic amino acid family biosynthetic process"/>
    <property type="evidence" value="ECO:0007669"/>
    <property type="project" value="UniProtKB-KW"/>
</dbReference>
<dbReference type="GO" id="GO:0003849">
    <property type="term" value="F:3-deoxy-7-phosphoheptulonate synthase activity"/>
    <property type="evidence" value="ECO:0007669"/>
    <property type="project" value="UniProtKB-EC"/>
</dbReference>
<feature type="binding site" evidence="5">
    <location>
        <position position="385"/>
    </location>
    <ligand>
        <name>phosphoenolpyruvate</name>
        <dbReference type="ChEBI" id="CHEBI:58702"/>
    </ligand>
</feature>
<feature type="binding site" evidence="5">
    <location>
        <position position="417"/>
    </location>
    <ligand>
        <name>Mn(2+)</name>
        <dbReference type="ChEBI" id="CHEBI:29035"/>
    </ligand>
</feature>
<keyword evidence="5" id="KW-0464">Manganese</keyword>
<dbReference type="EC" id="2.5.1.54" evidence="6"/>
<dbReference type="NCBIfam" id="TIGR01358">
    <property type="entry name" value="DAHP_synth_II"/>
    <property type="match status" value="1"/>
</dbReference>
<dbReference type="GO" id="GO:0008652">
    <property type="term" value="P:amino acid biosynthetic process"/>
    <property type="evidence" value="ECO:0007669"/>
    <property type="project" value="UniProtKB-KW"/>
</dbReference>
<dbReference type="SUPFAM" id="SSF51569">
    <property type="entry name" value="Aldolase"/>
    <property type="match status" value="1"/>
</dbReference>
<evidence type="ECO:0000313" key="10">
    <source>
        <dbReference type="Proteomes" id="UP001530377"/>
    </source>
</evidence>
<comment type="similarity">
    <text evidence="2 6">Belongs to the class-II DAHP synthase family.</text>
</comment>
<evidence type="ECO:0000256" key="4">
    <source>
        <dbReference type="ARBA" id="ARBA00047508"/>
    </source>
</evidence>
<reference evidence="9 10" key="1">
    <citation type="submission" date="2024-10" db="EMBL/GenBank/DDBJ databases">
        <title>Updated reference genomes for cyclostephanoid diatoms.</title>
        <authorList>
            <person name="Roberts W.R."/>
            <person name="Alverson A.J."/>
        </authorList>
    </citation>
    <scope>NUCLEOTIDE SEQUENCE [LARGE SCALE GENOMIC DNA]</scope>
    <source>
        <strain evidence="9 10">AJA228-03</strain>
    </source>
</reference>
<evidence type="ECO:0000256" key="3">
    <source>
        <dbReference type="ARBA" id="ARBA00022679"/>
    </source>
</evidence>
<dbReference type="EMBL" id="JALLPB020000018">
    <property type="protein sequence ID" value="KAL3826574.1"/>
    <property type="molecule type" value="Genomic_DNA"/>
</dbReference>
<comment type="catalytic activity">
    <reaction evidence="4 6">
        <text>D-erythrose 4-phosphate + phosphoenolpyruvate + H2O = 7-phospho-2-dehydro-3-deoxy-D-arabino-heptonate + phosphate</text>
        <dbReference type="Rhea" id="RHEA:14717"/>
        <dbReference type="ChEBI" id="CHEBI:15377"/>
        <dbReference type="ChEBI" id="CHEBI:16897"/>
        <dbReference type="ChEBI" id="CHEBI:43474"/>
        <dbReference type="ChEBI" id="CHEBI:58394"/>
        <dbReference type="ChEBI" id="CHEBI:58702"/>
        <dbReference type="EC" id="2.5.1.54"/>
    </reaction>
</comment>
<dbReference type="Gene3D" id="3.20.20.70">
    <property type="entry name" value="Aldolase class I"/>
    <property type="match status" value="1"/>
</dbReference>
<feature type="binding site" evidence="5">
    <location>
        <position position="354"/>
    </location>
    <ligand>
        <name>phosphoenolpyruvate</name>
        <dbReference type="ChEBI" id="CHEBI:58702"/>
    </ligand>
</feature>
<keyword evidence="3 6" id="KW-0808">Transferase</keyword>
<proteinExistence type="inferred from homology"/>
<organism evidence="9 10">
    <name type="scientific">Cyclostephanos tholiformis</name>
    <dbReference type="NCBI Taxonomy" id="382380"/>
    <lineage>
        <taxon>Eukaryota</taxon>
        <taxon>Sar</taxon>
        <taxon>Stramenopiles</taxon>
        <taxon>Ochrophyta</taxon>
        <taxon>Bacillariophyta</taxon>
        <taxon>Coscinodiscophyceae</taxon>
        <taxon>Thalassiosirophycidae</taxon>
        <taxon>Stephanodiscales</taxon>
        <taxon>Stephanodiscaceae</taxon>
        <taxon>Cyclostephanos</taxon>
    </lineage>
</organism>
<dbReference type="Proteomes" id="UP001530377">
    <property type="component" value="Unassembled WGS sequence"/>
</dbReference>
<comment type="caution">
    <text evidence="9">The sequence shown here is derived from an EMBL/GenBank/DDBJ whole genome shotgun (WGS) entry which is preliminary data.</text>
</comment>
<dbReference type="InterPro" id="IPR002480">
    <property type="entry name" value="DAHP_synth_2"/>
</dbReference>
<evidence type="ECO:0000313" key="9">
    <source>
        <dbReference type="EMBL" id="KAL3826574.1"/>
    </source>
</evidence>
<feature type="region of interest" description="Disordered" evidence="7">
    <location>
        <begin position="31"/>
        <end position="70"/>
    </location>
</feature>
<feature type="signal peptide" evidence="8">
    <location>
        <begin position="1"/>
        <end position="21"/>
    </location>
</feature>
<keyword evidence="5" id="KW-0104">Cadmium</keyword>
<gene>
    <name evidence="9" type="ORF">ACHAXA_010499</name>
</gene>
<feature type="chain" id="PRO_5044784303" description="Phospho-2-dehydro-3-deoxyheptonate aldolase" evidence="8">
    <location>
        <begin position="22"/>
        <end position="517"/>
    </location>
</feature>
<evidence type="ECO:0000256" key="5">
    <source>
        <dbReference type="PIRSR" id="PIRSR602480-1"/>
    </source>
</evidence>
<feature type="binding site" evidence="5">
    <location>
        <position position="172"/>
    </location>
    <ligand>
        <name>phosphoenolpyruvate</name>
        <dbReference type="ChEBI" id="CHEBI:58702"/>
    </ligand>
</feature>
<dbReference type="InterPro" id="IPR013785">
    <property type="entry name" value="Aldolase_TIM"/>
</dbReference>
<evidence type="ECO:0000256" key="7">
    <source>
        <dbReference type="SAM" id="MobiDB-lite"/>
    </source>
</evidence>
<evidence type="ECO:0000256" key="6">
    <source>
        <dbReference type="RuleBase" id="RU363071"/>
    </source>
</evidence>
<comment type="pathway">
    <text evidence="1 6">Metabolic intermediate biosynthesis; chorismate biosynthesis; chorismate from D-erythrose 4-phosphate and phosphoenolpyruvate: step 1/7.</text>
</comment>
<dbReference type="Pfam" id="PF01474">
    <property type="entry name" value="DAHP_synth_2"/>
    <property type="match status" value="1"/>
</dbReference>
<dbReference type="PANTHER" id="PTHR21337:SF0">
    <property type="entry name" value="PHOSPHO-2-DEHYDRO-3-DEOXYHEPTONATE ALDOLASE"/>
    <property type="match status" value="1"/>
</dbReference>